<evidence type="ECO:0000313" key="6">
    <source>
        <dbReference type="EMBL" id="KAK4458718.1"/>
    </source>
</evidence>
<dbReference type="GO" id="GO:0016020">
    <property type="term" value="C:membrane"/>
    <property type="evidence" value="ECO:0007669"/>
    <property type="project" value="UniProtKB-SubCell"/>
</dbReference>
<accession>A0AAV9HDH8</accession>
<reference evidence="6" key="2">
    <citation type="submission" date="2023-06" db="EMBL/GenBank/DDBJ databases">
        <authorList>
            <consortium name="Lawrence Berkeley National Laboratory"/>
            <person name="Mondo S.J."/>
            <person name="Hensen N."/>
            <person name="Bonometti L."/>
            <person name="Westerberg I."/>
            <person name="Brannstrom I.O."/>
            <person name="Guillou S."/>
            <person name="Cros-Aarteil S."/>
            <person name="Calhoun S."/>
            <person name="Haridas S."/>
            <person name="Kuo A."/>
            <person name="Pangilinan J."/>
            <person name="Riley R."/>
            <person name="Labutti K."/>
            <person name="Andreopoulos B."/>
            <person name="Lipzen A."/>
            <person name="Chen C."/>
            <person name="Yanf M."/>
            <person name="Daum C."/>
            <person name="Ng V."/>
            <person name="Clum A."/>
            <person name="Steindorff A."/>
            <person name="Ohm R."/>
            <person name="Martin F."/>
            <person name="Silar P."/>
            <person name="Natvig D."/>
            <person name="Lalanne C."/>
            <person name="Gautier V."/>
            <person name="Ament-Velasquez S.L."/>
            <person name="Kruys A."/>
            <person name="Hutchinson M.I."/>
            <person name="Powell A.J."/>
            <person name="Barry K."/>
            <person name="Miller A.N."/>
            <person name="Grigoriev I.V."/>
            <person name="Debuchy R."/>
            <person name="Gladieux P."/>
            <person name="Thoren M.H."/>
            <person name="Johannesson H."/>
        </authorList>
    </citation>
    <scope>NUCLEOTIDE SEQUENCE</scope>
    <source>
        <strain evidence="6">PSN324</strain>
    </source>
</reference>
<dbReference type="EMBL" id="MU865059">
    <property type="protein sequence ID" value="KAK4458718.1"/>
    <property type="molecule type" value="Genomic_DNA"/>
</dbReference>
<dbReference type="Pfam" id="PF01040">
    <property type="entry name" value="UbiA"/>
    <property type="match status" value="1"/>
</dbReference>
<keyword evidence="4 5" id="KW-0472">Membrane</keyword>
<comment type="subcellular location">
    <subcellularLocation>
        <location evidence="1">Membrane</location>
        <topology evidence="1">Multi-pass membrane protein</topology>
    </subcellularLocation>
</comment>
<comment type="caution">
    <text evidence="6">The sequence shown here is derived from an EMBL/GenBank/DDBJ whole genome shotgun (WGS) entry which is preliminary data.</text>
</comment>
<evidence type="ECO:0000256" key="5">
    <source>
        <dbReference type="SAM" id="Phobius"/>
    </source>
</evidence>
<feature type="transmembrane region" description="Helical" evidence="5">
    <location>
        <begin position="44"/>
        <end position="63"/>
    </location>
</feature>
<gene>
    <name evidence="6" type="ORF">QBC42DRAFT_276159</name>
</gene>
<feature type="transmembrane region" description="Helical" evidence="5">
    <location>
        <begin position="75"/>
        <end position="94"/>
    </location>
</feature>
<dbReference type="AlphaFoldDB" id="A0AAV9HDH8"/>
<feature type="transmembrane region" description="Helical" evidence="5">
    <location>
        <begin position="170"/>
        <end position="188"/>
    </location>
</feature>
<reference evidence="6" key="1">
    <citation type="journal article" date="2023" name="Mol. Phylogenet. Evol.">
        <title>Genome-scale phylogeny and comparative genomics of the fungal order Sordariales.</title>
        <authorList>
            <person name="Hensen N."/>
            <person name="Bonometti L."/>
            <person name="Westerberg I."/>
            <person name="Brannstrom I.O."/>
            <person name="Guillou S."/>
            <person name="Cros-Aarteil S."/>
            <person name="Calhoun S."/>
            <person name="Haridas S."/>
            <person name="Kuo A."/>
            <person name="Mondo S."/>
            <person name="Pangilinan J."/>
            <person name="Riley R."/>
            <person name="LaButti K."/>
            <person name="Andreopoulos B."/>
            <person name="Lipzen A."/>
            <person name="Chen C."/>
            <person name="Yan M."/>
            <person name="Daum C."/>
            <person name="Ng V."/>
            <person name="Clum A."/>
            <person name="Steindorff A."/>
            <person name="Ohm R.A."/>
            <person name="Martin F."/>
            <person name="Silar P."/>
            <person name="Natvig D.O."/>
            <person name="Lalanne C."/>
            <person name="Gautier V."/>
            <person name="Ament-Velasquez S.L."/>
            <person name="Kruys A."/>
            <person name="Hutchinson M.I."/>
            <person name="Powell A.J."/>
            <person name="Barry K."/>
            <person name="Miller A.N."/>
            <person name="Grigoriev I.V."/>
            <person name="Debuchy R."/>
            <person name="Gladieux P."/>
            <person name="Hiltunen Thoren M."/>
            <person name="Johannesson H."/>
        </authorList>
    </citation>
    <scope>NUCLEOTIDE SEQUENCE</scope>
    <source>
        <strain evidence="6">PSN324</strain>
    </source>
</reference>
<evidence type="ECO:0000313" key="7">
    <source>
        <dbReference type="Proteomes" id="UP001321749"/>
    </source>
</evidence>
<organism evidence="6 7">
    <name type="scientific">Cladorrhinum samala</name>
    <dbReference type="NCBI Taxonomy" id="585594"/>
    <lineage>
        <taxon>Eukaryota</taxon>
        <taxon>Fungi</taxon>
        <taxon>Dikarya</taxon>
        <taxon>Ascomycota</taxon>
        <taxon>Pezizomycotina</taxon>
        <taxon>Sordariomycetes</taxon>
        <taxon>Sordariomycetidae</taxon>
        <taxon>Sordariales</taxon>
        <taxon>Podosporaceae</taxon>
        <taxon>Cladorrhinum</taxon>
    </lineage>
</organism>
<proteinExistence type="predicted"/>
<evidence type="ECO:0000256" key="1">
    <source>
        <dbReference type="ARBA" id="ARBA00004141"/>
    </source>
</evidence>
<feature type="transmembrane region" description="Helical" evidence="5">
    <location>
        <begin position="12"/>
        <end position="32"/>
    </location>
</feature>
<dbReference type="InterPro" id="IPR000537">
    <property type="entry name" value="UbiA_prenyltransferase"/>
</dbReference>
<protein>
    <submittedName>
        <fullName evidence="6">Uncharacterized protein</fullName>
    </submittedName>
</protein>
<dbReference type="Proteomes" id="UP001321749">
    <property type="component" value="Unassembled WGS sequence"/>
</dbReference>
<feature type="transmembrane region" description="Helical" evidence="5">
    <location>
        <begin position="140"/>
        <end position="158"/>
    </location>
</feature>
<sequence>MLVVVPAIQLLNYLLGAWRQGVLIAQVAWLYNDLGGGDEPFVREIFLAVVFGLFNNGSLAVAIGPGYSGLSRQGLAWAMILGGVILTTMQVQDLKDQAGDKLRGRKSICLHVGEEFSRISIAVFVCLWSCVSGYSWGVSLLALSLIAIVAAVVMARVVLVRSPTADAKTWRLWCFWLSLLYALPVFGAL</sequence>
<name>A0AAV9HDH8_9PEZI</name>
<dbReference type="GO" id="GO:0016765">
    <property type="term" value="F:transferase activity, transferring alkyl or aryl (other than methyl) groups"/>
    <property type="evidence" value="ECO:0007669"/>
    <property type="project" value="InterPro"/>
</dbReference>
<keyword evidence="2 5" id="KW-0812">Transmembrane</keyword>
<evidence type="ECO:0000256" key="4">
    <source>
        <dbReference type="ARBA" id="ARBA00023136"/>
    </source>
</evidence>
<keyword evidence="3 5" id="KW-1133">Transmembrane helix</keyword>
<keyword evidence="7" id="KW-1185">Reference proteome</keyword>
<evidence type="ECO:0000256" key="2">
    <source>
        <dbReference type="ARBA" id="ARBA00022692"/>
    </source>
</evidence>
<evidence type="ECO:0000256" key="3">
    <source>
        <dbReference type="ARBA" id="ARBA00022989"/>
    </source>
</evidence>